<evidence type="ECO:0000256" key="1">
    <source>
        <dbReference type="SAM" id="MobiDB-lite"/>
    </source>
</evidence>
<organism evidence="2 3">
    <name type="scientific">Streptomyces olivaceiscleroticus</name>
    <dbReference type="NCBI Taxonomy" id="68245"/>
    <lineage>
        <taxon>Bacteria</taxon>
        <taxon>Bacillati</taxon>
        <taxon>Actinomycetota</taxon>
        <taxon>Actinomycetes</taxon>
        <taxon>Kitasatosporales</taxon>
        <taxon>Streptomycetaceae</taxon>
        <taxon>Streptomyces</taxon>
    </lineage>
</organism>
<evidence type="ECO:0000313" key="2">
    <source>
        <dbReference type="EMBL" id="GAA0501287.1"/>
    </source>
</evidence>
<feature type="region of interest" description="Disordered" evidence="1">
    <location>
        <begin position="1"/>
        <end position="39"/>
    </location>
</feature>
<sequence>MTSHTLRYAGGDEEENSQGETGPGSDGKEGNPSTGCGDD</sequence>
<evidence type="ECO:0000313" key="3">
    <source>
        <dbReference type="Proteomes" id="UP001500909"/>
    </source>
</evidence>
<accession>A0ABN1BMN6</accession>
<dbReference type="EMBL" id="BAAABY010000070">
    <property type="protein sequence ID" value="GAA0501287.1"/>
    <property type="molecule type" value="Genomic_DNA"/>
</dbReference>
<name>A0ABN1BMN6_9ACTN</name>
<dbReference type="Proteomes" id="UP001500909">
    <property type="component" value="Unassembled WGS sequence"/>
</dbReference>
<gene>
    <name evidence="2" type="ORF">GCM10010361_78560</name>
</gene>
<comment type="caution">
    <text evidence="2">The sequence shown here is derived from an EMBL/GenBank/DDBJ whole genome shotgun (WGS) entry which is preliminary data.</text>
</comment>
<protein>
    <submittedName>
        <fullName evidence="2">Uncharacterized protein</fullName>
    </submittedName>
</protein>
<keyword evidence="3" id="KW-1185">Reference proteome</keyword>
<proteinExistence type="predicted"/>
<reference evidence="2 3" key="1">
    <citation type="journal article" date="2019" name="Int. J. Syst. Evol. Microbiol.">
        <title>The Global Catalogue of Microorganisms (GCM) 10K type strain sequencing project: providing services to taxonomists for standard genome sequencing and annotation.</title>
        <authorList>
            <consortium name="The Broad Institute Genomics Platform"/>
            <consortium name="The Broad Institute Genome Sequencing Center for Infectious Disease"/>
            <person name="Wu L."/>
            <person name="Ma J."/>
        </authorList>
    </citation>
    <scope>NUCLEOTIDE SEQUENCE [LARGE SCALE GENOMIC DNA]</scope>
    <source>
        <strain evidence="2 3">JCM 4805</strain>
    </source>
</reference>